<dbReference type="EnsemblMetazoa" id="SMAR003791-RA">
    <property type="protein sequence ID" value="SMAR003791-PA"/>
    <property type="gene ID" value="SMAR003791"/>
</dbReference>
<dbReference type="AlphaFoldDB" id="T1IRU2"/>
<proteinExistence type="predicted"/>
<accession>T1IRU2</accession>
<dbReference type="HOGENOM" id="CLU_1818230_0_0_1"/>
<protein>
    <submittedName>
        <fullName evidence="1">Uncharacterized protein</fullName>
    </submittedName>
</protein>
<keyword evidence="2" id="KW-1185">Reference proteome</keyword>
<dbReference type="EMBL" id="JH431387">
    <property type="status" value="NOT_ANNOTATED_CDS"/>
    <property type="molecule type" value="Genomic_DNA"/>
</dbReference>
<dbReference type="Proteomes" id="UP000014500">
    <property type="component" value="Unassembled WGS sequence"/>
</dbReference>
<reference evidence="2" key="1">
    <citation type="submission" date="2011-05" db="EMBL/GenBank/DDBJ databases">
        <authorList>
            <person name="Richards S.R."/>
            <person name="Qu J."/>
            <person name="Jiang H."/>
            <person name="Jhangiani S.N."/>
            <person name="Agravi P."/>
            <person name="Goodspeed R."/>
            <person name="Gross S."/>
            <person name="Mandapat C."/>
            <person name="Jackson L."/>
            <person name="Mathew T."/>
            <person name="Pu L."/>
            <person name="Thornton R."/>
            <person name="Saada N."/>
            <person name="Wilczek-Boney K.B."/>
            <person name="Lee S."/>
            <person name="Kovar C."/>
            <person name="Wu Y."/>
            <person name="Scherer S.E."/>
            <person name="Worley K.C."/>
            <person name="Muzny D.M."/>
            <person name="Gibbs R."/>
        </authorList>
    </citation>
    <scope>NUCLEOTIDE SEQUENCE</scope>
    <source>
        <strain evidence="2">Brora</strain>
    </source>
</reference>
<reference evidence="1" key="2">
    <citation type="submission" date="2015-02" db="UniProtKB">
        <authorList>
            <consortium name="EnsemblMetazoa"/>
        </authorList>
    </citation>
    <scope>IDENTIFICATION</scope>
</reference>
<organism evidence="1 2">
    <name type="scientific">Strigamia maritima</name>
    <name type="common">European centipede</name>
    <name type="synonym">Geophilus maritimus</name>
    <dbReference type="NCBI Taxonomy" id="126957"/>
    <lineage>
        <taxon>Eukaryota</taxon>
        <taxon>Metazoa</taxon>
        <taxon>Ecdysozoa</taxon>
        <taxon>Arthropoda</taxon>
        <taxon>Myriapoda</taxon>
        <taxon>Chilopoda</taxon>
        <taxon>Pleurostigmophora</taxon>
        <taxon>Geophilomorpha</taxon>
        <taxon>Linotaeniidae</taxon>
        <taxon>Strigamia</taxon>
    </lineage>
</organism>
<evidence type="ECO:0000313" key="2">
    <source>
        <dbReference type="Proteomes" id="UP000014500"/>
    </source>
</evidence>
<evidence type="ECO:0000313" key="1">
    <source>
        <dbReference type="EnsemblMetazoa" id="SMAR003791-PA"/>
    </source>
</evidence>
<sequence>MAVFNERQKIELDLENGNPAFRRSCFSQRHCFPLPTNPQGCGGRLSVDARLLLLYCNNCFYPNAIHVERINLPALHVNDRFSRRLINSMDRRRKQVPRPLTMATLTGTGYVFGASVVGQKPQRALRVPVRIVMNVAVENVEN</sequence>
<name>T1IRU2_STRMM</name>